<keyword evidence="3" id="KW-0067">ATP-binding</keyword>
<dbReference type="CDD" id="cd16442">
    <property type="entry name" value="BPL"/>
    <property type="match status" value="1"/>
</dbReference>
<dbReference type="GO" id="GO:0004077">
    <property type="term" value="F:biotin--[biotin carboxyl-carrier protein] ligase activity"/>
    <property type="evidence" value="ECO:0007669"/>
    <property type="project" value="UniProtKB-EC"/>
</dbReference>
<dbReference type="Gene3D" id="2.30.30.100">
    <property type="match status" value="1"/>
</dbReference>
<feature type="domain" description="BPL/LPL catalytic" evidence="7">
    <location>
        <begin position="1"/>
        <end position="160"/>
    </location>
</feature>
<comment type="catalytic activity">
    <reaction evidence="6">
        <text>biotin + L-lysyl-[protein] + ATP = N(6)-biotinyl-L-lysyl-[protein] + AMP + diphosphate + H(+)</text>
        <dbReference type="Rhea" id="RHEA:11756"/>
        <dbReference type="Rhea" id="RHEA-COMP:9752"/>
        <dbReference type="Rhea" id="RHEA-COMP:10505"/>
        <dbReference type="ChEBI" id="CHEBI:15378"/>
        <dbReference type="ChEBI" id="CHEBI:29969"/>
        <dbReference type="ChEBI" id="CHEBI:30616"/>
        <dbReference type="ChEBI" id="CHEBI:33019"/>
        <dbReference type="ChEBI" id="CHEBI:57586"/>
        <dbReference type="ChEBI" id="CHEBI:83144"/>
        <dbReference type="ChEBI" id="CHEBI:456215"/>
        <dbReference type="EC" id="6.3.4.15"/>
    </reaction>
</comment>
<dbReference type="Pfam" id="PF02237">
    <property type="entry name" value="BPL_C"/>
    <property type="match status" value="1"/>
</dbReference>
<dbReference type="Gene3D" id="3.30.930.10">
    <property type="entry name" value="Bira Bifunctional Protein, Domain 2"/>
    <property type="match status" value="1"/>
</dbReference>
<dbReference type="GO" id="GO:0005524">
    <property type="term" value="F:ATP binding"/>
    <property type="evidence" value="ECO:0007669"/>
    <property type="project" value="UniProtKB-KW"/>
</dbReference>
<evidence type="ECO:0000259" key="7">
    <source>
        <dbReference type="PROSITE" id="PS51733"/>
    </source>
</evidence>
<evidence type="ECO:0000256" key="3">
    <source>
        <dbReference type="ARBA" id="ARBA00022840"/>
    </source>
</evidence>
<evidence type="ECO:0000313" key="9">
    <source>
        <dbReference type="Proteomes" id="UP000432089"/>
    </source>
</evidence>
<evidence type="ECO:0000256" key="5">
    <source>
        <dbReference type="ARBA" id="ARBA00024227"/>
    </source>
</evidence>
<dbReference type="PANTHER" id="PTHR12835:SF5">
    <property type="entry name" value="BIOTIN--PROTEIN LIGASE"/>
    <property type="match status" value="1"/>
</dbReference>
<dbReference type="InterPro" id="IPR045864">
    <property type="entry name" value="aa-tRNA-synth_II/BPL/LPL"/>
</dbReference>
<gene>
    <name evidence="8" type="ORF">F6X38_03835</name>
</gene>
<sequence length="240" mass="24756">MEAARAGDPGPLWITAARQTAGRGRRSRSWVSEPGNLFASVALIDPAPADALGNLPLVAALGVRNGLAALPYATKPAIAIKWPNDVLVSGRKAVGILIESERLPSGRMAVVVGIGVNVASCPSDTPYPVTSLAQEGCRADLAAVFGCVAEGLEAALSLWDRGRNFAAIRLAWLQYAAGLGAPCRVNLADRSIDGTFTDLDEAGRLVLKEPSGSVRTISAGDVFPLASADAASTYGHVAAQ</sequence>
<comment type="caution">
    <text evidence="8">The sequence shown here is derived from an EMBL/GenBank/DDBJ whole genome shotgun (WGS) entry which is preliminary data.</text>
</comment>
<organism evidence="8 9">
    <name type="scientific">Plantimonas leprariae</name>
    <dbReference type="NCBI Taxonomy" id="2615207"/>
    <lineage>
        <taxon>Bacteria</taxon>
        <taxon>Pseudomonadati</taxon>
        <taxon>Pseudomonadota</taxon>
        <taxon>Alphaproteobacteria</taxon>
        <taxon>Hyphomicrobiales</taxon>
        <taxon>Aurantimonadaceae</taxon>
        <taxon>Plantimonas</taxon>
    </lineage>
</organism>
<dbReference type="SUPFAM" id="SSF55681">
    <property type="entry name" value="Class II aaRS and biotin synthetases"/>
    <property type="match status" value="1"/>
</dbReference>
<dbReference type="EC" id="6.3.4.15" evidence="5"/>
<protein>
    <recommendedName>
        <fullName evidence="5">biotin--[biotin carboxyl-carrier protein] ligase</fullName>
        <ecNumber evidence="5">6.3.4.15</ecNumber>
    </recommendedName>
</protein>
<dbReference type="SUPFAM" id="SSF50037">
    <property type="entry name" value="C-terminal domain of transcriptional repressors"/>
    <property type="match status" value="1"/>
</dbReference>
<name>A0A7V7PS63_9HYPH</name>
<dbReference type="GO" id="GO:0005737">
    <property type="term" value="C:cytoplasm"/>
    <property type="evidence" value="ECO:0007669"/>
    <property type="project" value="TreeGrafter"/>
</dbReference>
<dbReference type="PROSITE" id="PS51733">
    <property type="entry name" value="BPL_LPL_CATALYTIC"/>
    <property type="match status" value="1"/>
</dbReference>
<dbReference type="InterPro" id="IPR004408">
    <property type="entry name" value="Biotin_CoA_COase_ligase"/>
</dbReference>
<evidence type="ECO:0000313" key="8">
    <source>
        <dbReference type="EMBL" id="KAB0681949.1"/>
    </source>
</evidence>
<evidence type="ECO:0000256" key="2">
    <source>
        <dbReference type="ARBA" id="ARBA00022741"/>
    </source>
</evidence>
<keyword evidence="9" id="KW-1185">Reference proteome</keyword>
<accession>A0A7V7PS63</accession>
<evidence type="ECO:0000256" key="1">
    <source>
        <dbReference type="ARBA" id="ARBA00022598"/>
    </source>
</evidence>
<keyword evidence="4" id="KW-0092">Biotin</keyword>
<dbReference type="EMBL" id="VZDO01000002">
    <property type="protein sequence ID" value="KAB0681949.1"/>
    <property type="molecule type" value="Genomic_DNA"/>
</dbReference>
<proteinExistence type="predicted"/>
<evidence type="ECO:0000256" key="6">
    <source>
        <dbReference type="ARBA" id="ARBA00047846"/>
    </source>
</evidence>
<dbReference type="Pfam" id="PF03099">
    <property type="entry name" value="BPL_LplA_LipB"/>
    <property type="match status" value="1"/>
</dbReference>
<keyword evidence="2" id="KW-0547">Nucleotide-binding</keyword>
<dbReference type="InterPro" id="IPR004143">
    <property type="entry name" value="BPL_LPL_catalytic"/>
</dbReference>
<dbReference type="PANTHER" id="PTHR12835">
    <property type="entry name" value="BIOTIN PROTEIN LIGASE"/>
    <property type="match status" value="1"/>
</dbReference>
<reference evidence="8 9" key="1">
    <citation type="submission" date="2019-09" db="EMBL/GenBank/DDBJ databases">
        <title>YIM 132180 draft genome.</title>
        <authorList>
            <person name="Zhang K."/>
        </authorList>
    </citation>
    <scope>NUCLEOTIDE SEQUENCE [LARGE SCALE GENOMIC DNA]</scope>
    <source>
        <strain evidence="8 9">YIM 132180</strain>
    </source>
</reference>
<dbReference type="AlphaFoldDB" id="A0A7V7PS63"/>
<dbReference type="InterPro" id="IPR008988">
    <property type="entry name" value="Transcriptional_repressor_C"/>
</dbReference>
<evidence type="ECO:0000256" key="4">
    <source>
        <dbReference type="ARBA" id="ARBA00023267"/>
    </source>
</evidence>
<keyword evidence="1 8" id="KW-0436">Ligase</keyword>
<dbReference type="Proteomes" id="UP000432089">
    <property type="component" value="Unassembled WGS sequence"/>
</dbReference>
<dbReference type="InterPro" id="IPR003142">
    <property type="entry name" value="BPL_C"/>
</dbReference>
<dbReference type="NCBIfam" id="TIGR00121">
    <property type="entry name" value="birA_ligase"/>
    <property type="match status" value="1"/>
</dbReference>